<accession>A0A6A1WLB6</accession>
<protein>
    <submittedName>
        <fullName evidence="1">Uncharacterized protein</fullName>
    </submittedName>
</protein>
<dbReference type="Proteomes" id="UP000516437">
    <property type="component" value="Chromosome 1"/>
</dbReference>
<dbReference type="EMBL" id="RXIC02000019">
    <property type="protein sequence ID" value="KAB1226099.1"/>
    <property type="molecule type" value="Genomic_DNA"/>
</dbReference>
<name>A0A6A1WLB6_9ROSI</name>
<reference evidence="1 2" key="1">
    <citation type="journal article" date="2019" name="Plant Biotechnol. J.">
        <title>The red bayberry genome and genetic basis of sex determination.</title>
        <authorList>
            <person name="Jia H.M."/>
            <person name="Jia H.J."/>
            <person name="Cai Q.L."/>
            <person name="Wang Y."/>
            <person name="Zhao H.B."/>
            <person name="Yang W.F."/>
            <person name="Wang G.Y."/>
            <person name="Li Y.H."/>
            <person name="Zhan D.L."/>
            <person name="Shen Y.T."/>
            <person name="Niu Q.F."/>
            <person name="Chang L."/>
            <person name="Qiu J."/>
            <person name="Zhao L."/>
            <person name="Xie H.B."/>
            <person name="Fu W.Y."/>
            <person name="Jin J."/>
            <person name="Li X.W."/>
            <person name="Jiao Y."/>
            <person name="Zhou C.C."/>
            <person name="Tu T."/>
            <person name="Chai C.Y."/>
            <person name="Gao J.L."/>
            <person name="Fan L.J."/>
            <person name="van de Weg E."/>
            <person name="Wang J.Y."/>
            <person name="Gao Z.S."/>
        </authorList>
    </citation>
    <scope>NUCLEOTIDE SEQUENCE [LARGE SCALE GENOMIC DNA]</scope>
    <source>
        <tissue evidence="1">Leaves</tissue>
    </source>
</reference>
<proteinExistence type="predicted"/>
<dbReference type="AlphaFoldDB" id="A0A6A1WLB6"/>
<gene>
    <name evidence="1" type="ORF">CJ030_MR1G025590</name>
</gene>
<sequence length="83" mass="9670">MIPAGHTQLIHNPTYFYISNHTKDSLITHRQYDRTGWKPYSDSKTTEIHSFSDSGTGTAISKIYIANRQAQFKELRSRWRLPT</sequence>
<keyword evidence="2" id="KW-1185">Reference proteome</keyword>
<comment type="caution">
    <text evidence="1">The sequence shown here is derived from an EMBL/GenBank/DDBJ whole genome shotgun (WGS) entry which is preliminary data.</text>
</comment>
<evidence type="ECO:0000313" key="1">
    <source>
        <dbReference type="EMBL" id="KAB1226099.1"/>
    </source>
</evidence>
<evidence type="ECO:0000313" key="2">
    <source>
        <dbReference type="Proteomes" id="UP000516437"/>
    </source>
</evidence>
<organism evidence="1 2">
    <name type="scientific">Morella rubra</name>
    <name type="common">Chinese bayberry</name>
    <dbReference type="NCBI Taxonomy" id="262757"/>
    <lineage>
        <taxon>Eukaryota</taxon>
        <taxon>Viridiplantae</taxon>
        <taxon>Streptophyta</taxon>
        <taxon>Embryophyta</taxon>
        <taxon>Tracheophyta</taxon>
        <taxon>Spermatophyta</taxon>
        <taxon>Magnoliopsida</taxon>
        <taxon>eudicotyledons</taxon>
        <taxon>Gunneridae</taxon>
        <taxon>Pentapetalae</taxon>
        <taxon>rosids</taxon>
        <taxon>fabids</taxon>
        <taxon>Fagales</taxon>
        <taxon>Myricaceae</taxon>
        <taxon>Morella</taxon>
    </lineage>
</organism>